<feature type="transmembrane region" description="Helical" evidence="1">
    <location>
        <begin position="15"/>
        <end position="34"/>
    </location>
</feature>
<protein>
    <submittedName>
        <fullName evidence="2">Transcription factor</fullName>
    </submittedName>
</protein>
<gene>
    <name evidence="2" type="ORF">N7492_004016</name>
</gene>
<reference evidence="2" key="1">
    <citation type="submission" date="2022-11" db="EMBL/GenBank/DDBJ databases">
        <authorList>
            <person name="Petersen C."/>
        </authorList>
    </citation>
    <scope>NUCLEOTIDE SEQUENCE</scope>
    <source>
        <strain evidence="2">IBT 21917</strain>
    </source>
</reference>
<keyword evidence="3" id="KW-1185">Reference proteome</keyword>
<evidence type="ECO:0000256" key="1">
    <source>
        <dbReference type="SAM" id="Phobius"/>
    </source>
</evidence>
<reference evidence="2" key="2">
    <citation type="journal article" date="2023" name="IMA Fungus">
        <title>Comparative genomic study of the Penicillium genus elucidates a diverse pangenome and 15 lateral gene transfer events.</title>
        <authorList>
            <person name="Petersen C."/>
            <person name="Sorensen T."/>
            <person name="Nielsen M.R."/>
            <person name="Sondergaard T.E."/>
            <person name="Sorensen J.L."/>
            <person name="Fitzpatrick D.A."/>
            <person name="Frisvad J.C."/>
            <person name="Nielsen K.L."/>
        </authorList>
    </citation>
    <scope>NUCLEOTIDE SEQUENCE</scope>
    <source>
        <strain evidence="2">IBT 21917</strain>
    </source>
</reference>
<proteinExistence type="predicted"/>
<organism evidence="2 3">
    <name type="scientific">Penicillium capsulatum</name>
    <dbReference type="NCBI Taxonomy" id="69766"/>
    <lineage>
        <taxon>Eukaryota</taxon>
        <taxon>Fungi</taxon>
        <taxon>Dikarya</taxon>
        <taxon>Ascomycota</taxon>
        <taxon>Pezizomycotina</taxon>
        <taxon>Eurotiomycetes</taxon>
        <taxon>Eurotiomycetidae</taxon>
        <taxon>Eurotiales</taxon>
        <taxon>Aspergillaceae</taxon>
        <taxon>Penicillium</taxon>
    </lineage>
</organism>
<evidence type="ECO:0000313" key="3">
    <source>
        <dbReference type="Proteomes" id="UP001146351"/>
    </source>
</evidence>
<sequence length="100" mass="10933">MDPSSASASVTNHTPFFLCTLVLSSTIQLAILSANARRPFGKYYSFLALNIGVLKSMGRIWSIAEVSMTRLRAVALEVETTFMGLPREYLSNLPLVPALP</sequence>
<accession>A0A9W9LWM4</accession>
<dbReference type="Proteomes" id="UP001146351">
    <property type="component" value="Unassembled WGS sequence"/>
</dbReference>
<name>A0A9W9LWM4_9EURO</name>
<keyword evidence="1" id="KW-1133">Transmembrane helix</keyword>
<dbReference type="EMBL" id="JAPQKO010000002">
    <property type="protein sequence ID" value="KAJ5180806.1"/>
    <property type="molecule type" value="Genomic_DNA"/>
</dbReference>
<dbReference type="OrthoDB" id="10067394at2759"/>
<dbReference type="AlphaFoldDB" id="A0A9W9LWM4"/>
<keyword evidence="1" id="KW-0472">Membrane</keyword>
<keyword evidence="1" id="KW-0812">Transmembrane</keyword>
<comment type="caution">
    <text evidence="2">The sequence shown here is derived from an EMBL/GenBank/DDBJ whole genome shotgun (WGS) entry which is preliminary data.</text>
</comment>
<evidence type="ECO:0000313" key="2">
    <source>
        <dbReference type="EMBL" id="KAJ5180806.1"/>
    </source>
</evidence>